<sequence length="374" mass="41742">MGTVEEIPNFRCWVEKLLSIALIKVRTWKFLSNKFGWKVKTHGFLIRGVSAESIAASRHSLARAQEIILSSSSKKKADKPQNSEEEEERDGNSLVKRPRARRRIISDDKVTPPCLVPLTEPVEATLVSSDEDTPMAARDSDEQLFSRRFDSEGFDLVSDEVPLASFPVSVPIERSLPIFTVVVSAPPQAIMTSSTVPATNISRTEVGSSSASRVMKQITIKVPADGNLLKKSGQADIWLKPLIGPVEKSKLESHSSLTWMNDIVQSSLKINLIGTEKMNRVSHTEQLMHDYQIEADNWKEQYENQQLRVMASELAVEKASSNQAGMDKNLLESSFAEQLSKATKEIRGLKALLNEKEFYASELVQTLTQTQEDL</sequence>
<gene>
    <name evidence="3" type="primary">LOC104246843</name>
</gene>
<evidence type="ECO:0000256" key="1">
    <source>
        <dbReference type="SAM" id="MobiDB-lite"/>
    </source>
</evidence>
<dbReference type="Proteomes" id="UP000189701">
    <property type="component" value="Unplaced"/>
</dbReference>
<evidence type="ECO:0000313" key="3">
    <source>
        <dbReference type="RefSeq" id="XP_009801040.1"/>
    </source>
</evidence>
<reference evidence="3" key="2">
    <citation type="submission" date="2025-08" db="UniProtKB">
        <authorList>
            <consortium name="RefSeq"/>
        </authorList>
    </citation>
    <scope>IDENTIFICATION</scope>
    <source>
        <tissue evidence="3">Leaf</tissue>
    </source>
</reference>
<accession>A0A1U7YQC1</accession>
<feature type="region of interest" description="Disordered" evidence="1">
    <location>
        <begin position="72"/>
        <end position="98"/>
    </location>
</feature>
<keyword evidence="2" id="KW-1185">Reference proteome</keyword>
<reference evidence="2" key="1">
    <citation type="journal article" date="2013" name="Genome Biol.">
        <title>Reference genomes and transcriptomes of Nicotiana sylvestris and Nicotiana tomentosiformis.</title>
        <authorList>
            <person name="Sierro N."/>
            <person name="Battey J.N."/>
            <person name="Ouadi S."/>
            <person name="Bovet L."/>
            <person name="Goepfert S."/>
            <person name="Bakaher N."/>
            <person name="Peitsch M.C."/>
            <person name="Ivanov N.V."/>
        </authorList>
    </citation>
    <scope>NUCLEOTIDE SEQUENCE [LARGE SCALE GENOMIC DNA]</scope>
</reference>
<organism evidence="2 3">
    <name type="scientific">Nicotiana sylvestris</name>
    <name type="common">Wood tobacco</name>
    <name type="synonym">South American tobacco</name>
    <dbReference type="NCBI Taxonomy" id="4096"/>
    <lineage>
        <taxon>Eukaryota</taxon>
        <taxon>Viridiplantae</taxon>
        <taxon>Streptophyta</taxon>
        <taxon>Embryophyta</taxon>
        <taxon>Tracheophyta</taxon>
        <taxon>Spermatophyta</taxon>
        <taxon>Magnoliopsida</taxon>
        <taxon>eudicotyledons</taxon>
        <taxon>Gunneridae</taxon>
        <taxon>Pentapetalae</taxon>
        <taxon>asterids</taxon>
        <taxon>lamiids</taxon>
        <taxon>Solanales</taxon>
        <taxon>Solanaceae</taxon>
        <taxon>Nicotianoideae</taxon>
        <taxon>Nicotianeae</taxon>
        <taxon>Nicotiana</taxon>
    </lineage>
</organism>
<evidence type="ECO:0000313" key="2">
    <source>
        <dbReference type="Proteomes" id="UP000189701"/>
    </source>
</evidence>
<proteinExistence type="predicted"/>
<dbReference type="AlphaFoldDB" id="A0A1U7YQC1"/>
<protein>
    <submittedName>
        <fullName evidence="3">Uncharacterized protein LOC104246843</fullName>
    </submittedName>
</protein>
<name>A0A1U7YQC1_NICSY</name>
<dbReference type="OrthoDB" id="1242957at2759"/>
<dbReference type="RefSeq" id="XP_009801040.1">
    <property type="nucleotide sequence ID" value="XM_009802738.1"/>
</dbReference>